<reference evidence="2" key="1">
    <citation type="submission" date="2021-02" db="EMBL/GenBank/DDBJ databases">
        <authorList>
            <person name="Nowell W R."/>
        </authorList>
    </citation>
    <scope>NUCLEOTIDE SEQUENCE</scope>
</reference>
<evidence type="ECO:0000313" key="3">
    <source>
        <dbReference type="Proteomes" id="UP000682733"/>
    </source>
</evidence>
<evidence type="ECO:0000313" key="1">
    <source>
        <dbReference type="EMBL" id="CAF1194269.1"/>
    </source>
</evidence>
<proteinExistence type="predicted"/>
<dbReference type="EMBL" id="CAJOBA010035437">
    <property type="protein sequence ID" value="CAF4004517.1"/>
    <property type="molecule type" value="Genomic_DNA"/>
</dbReference>
<organism evidence="2 3">
    <name type="scientific">Didymodactylos carnosus</name>
    <dbReference type="NCBI Taxonomy" id="1234261"/>
    <lineage>
        <taxon>Eukaryota</taxon>
        <taxon>Metazoa</taxon>
        <taxon>Spiralia</taxon>
        <taxon>Gnathifera</taxon>
        <taxon>Rotifera</taxon>
        <taxon>Eurotatoria</taxon>
        <taxon>Bdelloidea</taxon>
        <taxon>Philodinida</taxon>
        <taxon>Philodinidae</taxon>
        <taxon>Didymodactylos</taxon>
    </lineage>
</organism>
<sequence length="123" mass="13897">LILLNENHFFNEIKKQLLYGHPIQKQQALSTALEKLMNGIDRTLSSMNKEHFTQNISLFRKDIQDTLKLNQISSNDQNNNNCDSNVVGGDQIAFNVLLTQSRITQTIPSLGSTSSIVNEMMTM</sequence>
<protein>
    <submittedName>
        <fullName evidence="2">Uncharacterized protein</fullName>
    </submittedName>
</protein>
<accession>A0A8S2NJ65</accession>
<comment type="caution">
    <text evidence="2">The sequence shown here is derived from an EMBL/GenBank/DDBJ whole genome shotgun (WGS) entry which is preliminary data.</text>
</comment>
<dbReference type="AlphaFoldDB" id="A0A8S2NJ65"/>
<feature type="non-terminal residue" evidence="2">
    <location>
        <position position="1"/>
    </location>
</feature>
<dbReference type="Proteomes" id="UP000677228">
    <property type="component" value="Unassembled WGS sequence"/>
</dbReference>
<name>A0A8S2NJ65_9BILA</name>
<evidence type="ECO:0000313" key="2">
    <source>
        <dbReference type="EMBL" id="CAF4004517.1"/>
    </source>
</evidence>
<gene>
    <name evidence="1" type="ORF">OVA965_LOCUS23664</name>
    <name evidence="2" type="ORF">TMI583_LOCUS24383</name>
</gene>
<dbReference type="EMBL" id="CAJNOK010013907">
    <property type="protein sequence ID" value="CAF1194269.1"/>
    <property type="molecule type" value="Genomic_DNA"/>
</dbReference>
<dbReference type="Proteomes" id="UP000682733">
    <property type="component" value="Unassembled WGS sequence"/>
</dbReference>